<gene>
    <name evidence="2" type="ORF">PHYPA_030746</name>
</gene>
<dbReference type="EMBL" id="ABEU02000027">
    <property type="protein sequence ID" value="PNR26172.1"/>
    <property type="molecule type" value="Genomic_DNA"/>
</dbReference>
<name>A0A2K1IA72_PHYPA</name>
<feature type="region of interest" description="Disordered" evidence="1">
    <location>
        <begin position="19"/>
        <end position="105"/>
    </location>
</feature>
<reference evidence="3" key="3">
    <citation type="submission" date="2020-12" db="UniProtKB">
        <authorList>
            <consortium name="EnsemblPlants"/>
        </authorList>
    </citation>
    <scope>IDENTIFICATION</scope>
</reference>
<protein>
    <submittedName>
        <fullName evidence="2 3">Uncharacterized protein</fullName>
    </submittedName>
</protein>
<reference evidence="2 4" key="1">
    <citation type="journal article" date="2008" name="Science">
        <title>The Physcomitrella genome reveals evolutionary insights into the conquest of land by plants.</title>
        <authorList>
            <person name="Rensing S."/>
            <person name="Lang D."/>
            <person name="Zimmer A."/>
            <person name="Terry A."/>
            <person name="Salamov A."/>
            <person name="Shapiro H."/>
            <person name="Nishiyama T."/>
            <person name="Perroud P.-F."/>
            <person name="Lindquist E."/>
            <person name="Kamisugi Y."/>
            <person name="Tanahashi T."/>
            <person name="Sakakibara K."/>
            <person name="Fujita T."/>
            <person name="Oishi K."/>
            <person name="Shin-I T."/>
            <person name="Kuroki Y."/>
            <person name="Toyoda A."/>
            <person name="Suzuki Y."/>
            <person name="Hashimoto A."/>
            <person name="Yamaguchi K."/>
            <person name="Sugano A."/>
            <person name="Kohara Y."/>
            <person name="Fujiyama A."/>
            <person name="Anterola A."/>
            <person name="Aoki S."/>
            <person name="Ashton N."/>
            <person name="Barbazuk W.B."/>
            <person name="Barker E."/>
            <person name="Bennetzen J."/>
            <person name="Bezanilla M."/>
            <person name="Blankenship R."/>
            <person name="Cho S.H."/>
            <person name="Dutcher S."/>
            <person name="Estelle M."/>
            <person name="Fawcett J.A."/>
            <person name="Gundlach H."/>
            <person name="Hanada K."/>
            <person name="Heyl A."/>
            <person name="Hicks K.A."/>
            <person name="Hugh J."/>
            <person name="Lohr M."/>
            <person name="Mayer K."/>
            <person name="Melkozernov A."/>
            <person name="Murata T."/>
            <person name="Nelson D."/>
            <person name="Pils B."/>
            <person name="Prigge M."/>
            <person name="Reiss B."/>
            <person name="Renner T."/>
            <person name="Rombauts S."/>
            <person name="Rushton P."/>
            <person name="Sanderfoot A."/>
            <person name="Schween G."/>
            <person name="Shiu S.-H."/>
            <person name="Stueber K."/>
            <person name="Theodoulou F.L."/>
            <person name="Tu H."/>
            <person name="Van de Peer Y."/>
            <person name="Verrier P.J."/>
            <person name="Waters E."/>
            <person name="Wood A."/>
            <person name="Yang L."/>
            <person name="Cove D."/>
            <person name="Cuming A."/>
            <person name="Hasebe M."/>
            <person name="Lucas S."/>
            <person name="Mishler D.B."/>
            <person name="Reski R."/>
            <person name="Grigoriev I."/>
            <person name="Quatrano R.S."/>
            <person name="Boore J.L."/>
        </authorList>
    </citation>
    <scope>NUCLEOTIDE SEQUENCE [LARGE SCALE GENOMIC DNA]</scope>
    <source>
        <strain evidence="3 4">cv. Gransden 2004</strain>
    </source>
</reference>
<evidence type="ECO:0000313" key="2">
    <source>
        <dbReference type="EMBL" id="PNR26172.1"/>
    </source>
</evidence>
<dbReference type="InParanoid" id="A0A2K1IA72"/>
<accession>A0A2K1IA72</accession>
<dbReference type="Proteomes" id="UP000006727">
    <property type="component" value="Chromosome 27"/>
</dbReference>
<reference evidence="2 4" key="2">
    <citation type="journal article" date="2018" name="Plant J.">
        <title>The Physcomitrella patens chromosome-scale assembly reveals moss genome structure and evolution.</title>
        <authorList>
            <person name="Lang D."/>
            <person name="Ullrich K.K."/>
            <person name="Murat F."/>
            <person name="Fuchs J."/>
            <person name="Jenkins J."/>
            <person name="Haas F.B."/>
            <person name="Piednoel M."/>
            <person name="Gundlach H."/>
            <person name="Van Bel M."/>
            <person name="Meyberg R."/>
            <person name="Vives C."/>
            <person name="Morata J."/>
            <person name="Symeonidi A."/>
            <person name="Hiss M."/>
            <person name="Muchero W."/>
            <person name="Kamisugi Y."/>
            <person name="Saleh O."/>
            <person name="Blanc G."/>
            <person name="Decker E.L."/>
            <person name="van Gessel N."/>
            <person name="Grimwood J."/>
            <person name="Hayes R.D."/>
            <person name="Graham S.W."/>
            <person name="Gunter L.E."/>
            <person name="McDaniel S.F."/>
            <person name="Hoernstein S.N.W."/>
            <person name="Larsson A."/>
            <person name="Li F.W."/>
            <person name="Perroud P.F."/>
            <person name="Phillips J."/>
            <person name="Ranjan P."/>
            <person name="Rokshar D.S."/>
            <person name="Rothfels C.J."/>
            <person name="Schneider L."/>
            <person name="Shu S."/>
            <person name="Stevenson D.W."/>
            <person name="Thummler F."/>
            <person name="Tillich M."/>
            <person name="Villarreal Aguilar J.C."/>
            <person name="Widiez T."/>
            <person name="Wong G.K."/>
            <person name="Wymore A."/>
            <person name="Zhang Y."/>
            <person name="Zimmer A.D."/>
            <person name="Quatrano R.S."/>
            <person name="Mayer K.F.X."/>
            <person name="Goodstein D."/>
            <person name="Casacuberta J.M."/>
            <person name="Vandepoele K."/>
            <person name="Reski R."/>
            <person name="Cuming A.C."/>
            <person name="Tuskan G.A."/>
            <person name="Maumus F."/>
            <person name="Salse J."/>
            <person name="Schmutz J."/>
            <person name="Rensing S.A."/>
        </authorList>
    </citation>
    <scope>NUCLEOTIDE SEQUENCE [LARGE SCALE GENOMIC DNA]</scope>
    <source>
        <strain evidence="3 4">cv. Gransden 2004</strain>
    </source>
</reference>
<evidence type="ECO:0000256" key="1">
    <source>
        <dbReference type="SAM" id="MobiDB-lite"/>
    </source>
</evidence>
<dbReference type="Gramene" id="Pp3c27_1389V3.1">
    <property type="protein sequence ID" value="PAC:32952189.CDS.1"/>
    <property type="gene ID" value="Pp3c27_1389"/>
</dbReference>
<feature type="compositionally biased region" description="Polar residues" evidence="1">
    <location>
        <begin position="69"/>
        <end position="86"/>
    </location>
</feature>
<evidence type="ECO:0000313" key="3">
    <source>
        <dbReference type="EnsemblPlants" id="PAC:32952189.CDS.1"/>
    </source>
</evidence>
<dbReference type="EnsemblPlants" id="Pp3c27_1389V3.1">
    <property type="protein sequence ID" value="PAC:32952189.CDS.1"/>
    <property type="gene ID" value="Pp3c27_1389"/>
</dbReference>
<proteinExistence type="predicted"/>
<evidence type="ECO:0000313" key="4">
    <source>
        <dbReference type="Proteomes" id="UP000006727"/>
    </source>
</evidence>
<dbReference type="AlphaFoldDB" id="A0A2K1IA72"/>
<sequence>MDSLTNSTQLLLKLVRKPPYSHGNASSRWTVAVGHHHHRQNVTGVGRDCVQPVSPPHPNRESRPGFFPNATTPSVAGPTSATNRLNNEPGPLASPAQPSPGPMAL</sequence>
<keyword evidence="4" id="KW-1185">Reference proteome</keyword>
<organism evidence="2">
    <name type="scientific">Physcomitrium patens</name>
    <name type="common">Spreading-leaved earth moss</name>
    <name type="synonym">Physcomitrella patens</name>
    <dbReference type="NCBI Taxonomy" id="3218"/>
    <lineage>
        <taxon>Eukaryota</taxon>
        <taxon>Viridiplantae</taxon>
        <taxon>Streptophyta</taxon>
        <taxon>Embryophyta</taxon>
        <taxon>Bryophyta</taxon>
        <taxon>Bryophytina</taxon>
        <taxon>Bryopsida</taxon>
        <taxon>Funariidae</taxon>
        <taxon>Funariales</taxon>
        <taxon>Funariaceae</taxon>
        <taxon>Physcomitrium</taxon>
    </lineage>
</organism>